<evidence type="ECO:0000313" key="3">
    <source>
        <dbReference type="Proteomes" id="UP001165561"/>
    </source>
</evidence>
<protein>
    <submittedName>
        <fullName evidence="2">VOC family protein</fullName>
    </submittedName>
</protein>
<comment type="caution">
    <text evidence="2">The sequence shown here is derived from an EMBL/GenBank/DDBJ whole genome shotgun (WGS) entry which is preliminary data.</text>
</comment>
<evidence type="ECO:0000259" key="1">
    <source>
        <dbReference type="Pfam" id="PF06983"/>
    </source>
</evidence>
<feature type="domain" description="PhnB-like" evidence="1">
    <location>
        <begin position="8"/>
        <end position="132"/>
    </location>
</feature>
<gene>
    <name evidence="2" type="ORF">PU560_09825</name>
</gene>
<keyword evidence="3" id="KW-1185">Reference proteome</keyword>
<dbReference type="Pfam" id="PF06983">
    <property type="entry name" value="3-dmu-9_3-mt"/>
    <property type="match status" value="1"/>
</dbReference>
<accession>A0ABT5TXH8</accession>
<dbReference type="InterPro" id="IPR009725">
    <property type="entry name" value="3_dmu_93_MTrfase"/>
</dbReference>
<dbReference type="EMBL" id="JARACI010000970">
    <property type="protein sequence ID" value="MDD9206762.1"/>
    <property type="molecule type" value="Genomic_DNA"/>
</dbReference>
<name>A0ABT5TXH8_9MICO</name>
<evidence type="ECO:0000313" key="2">
    <source>
        <dbReference type="EMBL" id="MDD9206762.1"/>
    </source>
</evidence>
<organism evidence="2 3">
    <name type="scientific">Georgenia halotolerans</name>
    <dbReference type="NCBI Taxonomy" id="3028317"/>
    <lineage>
        <taxon>Bacteria</taxon>
        <taxon>Bacillati</taxon>
        <taxon>Actinomycetota</taxon>
        <taxon>Actinomycetes</taxon>
        <taxon>Micrococcales</taxon>
        <taxon>Bogoriellaceae</taxon>
        <taxon>Georgenia</taxon>
    </lineage>
</organism>
<dbReference type="SUPFAM" id="SSF54593">
    <property type="entry name" value="Glyoxalase/Bleomycin resistance protein/Dihydroxybiphenyl dioxygenase"/>
    <property type="match status" value="1"/>
</dbReference>
<reference evidence="2" key="1">
    <citation type="submission" date="2023-02" db="EMBL/GenBank/DDBJ databases">
        <title>Georgenia sp.10Sc9-8, isolated from a soil sample collected from the Taklamakan desert.</title>
        <authorList>
            <person name="Liu S."/>
        </authorList>
    </citation>
    <scope>NUCLEOTIDE SEQUENCE</scope>
    <source>
        <strain evidence="2">10Sc9-8</strain>
    </source>
</reference>
<dbReference type="InterPro" id="IPR028973">
    <property type="entry name" value="PhnB-like"/>
</dbReference>
<dbReference type="CDD" id="cd06588">
    <property type="entry name" value="PhnB_like"/>
    <property type="match status" value="1"/>
</dbReference>
<dbReference type="InterPro" id="IPR029068">
    <property type="entry name" value="Glyas_Bleomycin-R_OHBP_Dase"/>
</dbReference>
<dbReference type="Gene3D" id="3.30.720.110">
    <property type="match status" value="1"/>
</dbReference>
<dbReference type="PIRSF" id="PIRSF021700">
    <property type="entry name" value="3_dmu_93_MTrfase"/>
    <property type="match status" value="1"/>
</dbReference>
<dbReference type="Gene3D" id="3.30.720.100">
    <property type="match status" value="1"/>
</dbReference>
<dbReference type="Proteomes" id="UP001165561">
    <property type="component" value="Unassembled WGS sequence"/>
</dbReference>
<proteinExistence type="predicted"/>
<sequence length="142" mass="15998">MTGDQTDKVTPFLMFQGRAEEAMTFYTSLLEGDEIVHISRYGPQEAGREGSVEHAVFTLGGRAVMCIDSTVEHDFGFTPAMSLYLRCDSEAEIEHLYTDLSQEGQVLMPLASYDFSRQFAWVNDRFGVSWQLDLRDEAPGRA</sequence>
<dbReference type="PANTHER" id="PTHR33990">
    <property type="entry name" value="PROTEIN YJDN-RELATED"/>
    <property type="match status" value="1"/>
</dbReference>
<dbReference type="PANTHER" id="PTHR33990:SF4">
    <property type="entry name" value="PHNB-LIKE DOMAIN-CONTAINING PROTEIN"/>
    <property type="match status" value="1"/>
</dbReference>